<name>A0A8J2ZQG9_9BACI</name>
<accession>A0A8J2ZQG9</accession>
<evidence type="ECO:0000256" key="1">
    <source>
        <dbReference type="SAM" id="MobiDB-lite"/>
    </source>
</evidence>
<reference evidence="3" key="2">
    <citation type="submission" date="2020-09" db="EMBL/GenBank/DDBJ databases">
        <authorList>
            <person name="Sun Q."/>
            <person name="Zhou Y."/>
        </authorList>
    </citation>
    <scope>NUCLEOTIDE SEQUENCE</scope>
    <source>
        <strain evidence="3">CGMCC 1.12360</strain>
    </source>
</reference>
<dbReference type="EMBL" id="BMEV01000003">
    <property type="protein sequence ID" value="GGH68959.1"/>
    <property type="molecule type" value="Genomic_DNA"/>
</dbReference>
<evidence type="ECO:0000256" key="2">
    <source>
        <dbReference type="SAM" id="Phobius"/>
    </source>
</evidence>
<evidence type="ECO:0000313" key="4">
    <source>
        <dbReference type="Proteomes" id="UP000602050"/>
    </source>
</evidence>
<proteinExistence type="predicted"/>
<feature type="transmembrane region" description="Helical" evidence="2">
    <location>
        <begin position="67"/>
        <end position="86"/>
    </location>
</feature>
<protein>
    <submittedName>
        <fullName evidence="3">Uncharacterized protein</fullName>
    </submittedName>
</protein>
<dbReference type="RefSeq" id="WP_188390547.1">
    <property type="nucleotide sequence ID" value="NZ_BMEV01000003.1"/>
</dbReference>
<sequence length="91" mass="10657">MNVKDEEKMMDQANELREIMDDKEQPKDKLKEQSKDSFEEIDILNLPPRREVHKNSGKSHFSFSKPLIRFLSVILVLIAIIAWVLAESNNF</sequence>
<organism evidence="3 4">
    <name type="scientific">Compostibacillus humi</name>
    <dbReference type="NCBI Taxonomy" id="1245525"/>
    <lineage>
        <taxon>Bacteria</taxon>
        <taxon>Bacillati</taxon>
        <taxon>Bacillota</taxon>
        <taxon>Bacilli</taxon>
        <taxon>Bacillales</taxon>
        <taxon>Bacillaceae</taxon>
        <taxon>Compostibacillus</taxon>
    </lineage>
</organism>
<keyword evidence="4" id="KW-1185">Reference proteome</keyword>
<dbReference type="AlphaFoldDB" id="A0A8J2ZQG9"/>
<evidence type="ECO:0000313" key="3">
    <source>
        <dbReference type="EMBL" id="GGH68959.1"/>
    </source>
</evidence>
<gene>
    <name evidence="3" type="ORF">GCM10010978_02470</name>
</gene>
<reference evidence="3" key="1">
    <citation type="journal article" date="2014" name="Int. J. Syst. Evol. Microbiol.">
        <title>Complete genome sequence of Corynebacterium casei LMG S-19264T (=DSM 44701T), isolated from a smear-ripened cheese.</title>
        <authorList>
            <consortium name="US DOE Joint Genome Institute (JGI-PGF)"/>
            <person name="Walter F."/>
            <person name="Albersmeier A."/>
            <person name="Kalinowski J."/>
            <person name="Ruckert C."/>
        </authorList>
    </citation>
    <scope>NUCLEOTIDE SEQUENCE</scope>
    <source>
        <strain evidence="3">CGMCC 1.12360</strain>
    </source>
</reference>
<comment type="caution">
    <text evidence="3">The sequence shown here is derived from an EMBL/GenBank/DDBJ whole genome shotgun (WGS) entry which is preliminary data.</text>
</comment>
<keyword evidence="2" id="KW-0472">Membrane</keyword>
<dbReference type="Proteomes" id="UP000602050">
    <property type="component" value="Unassembled WGS sequence"/>
</dbReference>
<keyword evidence="2" id="KW-0812">Transmembrane</keyword>
<keyword evidence="2" id="KW-1133">Transmembrane helix</keyword>
<feature type="region of interest" description="Disordered" evidence="1">
    <location>
        <begin position="1"/>
        <end position="36"/>
    </location>
</feature>